<dbReference type="PATRIC" id="fig|1350482.3.peg.850"/>
<keyword evidence="4" id="KW-1185">Reference proteome</keyword>
<dbReference type="EMBL" id="ATNL01000006">
    <property type="protein sequence ID" value="KON75177.1"/>
    <property type="molecule type" value="Genomic_DNA"/>
</dbReference>
<name>A0A0M0FCQ2_CELCE</name>
<feature type="region of interest" description="Disordered" evidence="1">
    <location>
        <begin position="105"/>
        <end position="172"/>
    </location>
</feature>
<dbReference type="Pfam" id="PF05239">
    <property type="entry name" value="PRC"/>
    <property type="match status" value="1"/>
</dbReference>
<dbReference type="SUPFAM" id="SSF50346">
    <property type="entry name" value="PRC-barrel domain"/>
    <property type="match status" value="1"/>
</dbReference>
<accession>A0A0M0FCQ2</accession>
<dbReference type="Proteomes" id="UP000037387">
    <property type="component" value="Unassembled WGS sequence"/>
</dbReference>
<reference evidence="3 4" key="1">
    <citation type="journal article" date="2015" name="Sci. Rep.">
        <title>Functional and structural properties of a novel cellulosome-like multienzyme complex: efficient glycoside hydrolysis of water-insoluble 7-xylosyl-10-deacetylpaclitaxel.</title>
        <authorList>
            <person name="Dou T.Y."/>
            <person name="Luan H.W."/>
            <person name="Ge G.B."/>
            <person name="Dong M.M."/>
            <person name="Zou H.F."/>
            <person name="He Y.Q."/>
            <person name="Cui P."/>
            <person name="Wang J.Y."/>
            <person name="Hao D.C."/>
            <person name="Yang S.L."/>
            <person name="Yang L."/>
        </authorList>
    </citation>
    <scope>NUCLEOTIDE SEQUENCE [LARGE SCALE GENOMIC DNA]</scope>
    <source>
        <strain evidence="3 4">F16</strain>
    </source>
</reference>
<dbReference type="GO" id="GO:0019684">
    <property type="term" value="P:photosynthesis, light reaction"/>
    <property type="evidence" value="ECO:0007669"/>
    <property type="project" value="InterPro"/>
</dbReference>
<evidence type="ECO:0000259" key="2">
    <source>
        <dbReference type="Pfam" id="PF05239"/>
    </source>
</evidence>
<gene>
    <name evidence="3" type="ORF">M768_04310</name>
</gene>
<dbReference type="AlphaFoldDB" id="A0A0M0FCQ2"/>
<dbReference type="InterPro" id="IPR014747">
    <property type="entry name" value="Bac_photo_RC_H_C"/>
</dbReference>
<evidence type="ECO:0000313" key="3">
    <source>
        <dbReference type="EMBL" id="KON75177.1"/>
    </source>
</evidence>
<evidence type="ECO:0000313" key="4">
    <source>
        <dbReference type="Proteomes" id="UP000037387"/>
    </source>
</evidence>
<dbReference type="InterPro" id="IPR027275">
    <property type="entry name" value="PRC-brl_dom"/>
</dbReference>
<dbReference type="Gene3D" id="3.90.50.10">
    <property type="entry name" value="Photosynthetic Reaction Center, subunit H, domain 2"/>
    <property type="match status" value="1"/>
</dbReference>
<dbReference type="InterPro" id="IPR011033">
    <property type="entry name" value="PRC_barrel-like_sf"/>
</dbReference>
<feature type="compositionally biased region" description="Basic and acidic residues" evidence="1">
    <location>
        <begin position="112"/>
        <end position="124"/>
    </location>
</feature>
<feature type="compositionally biased region" description="Low complexity" evidence="1">
    <location>
        <begin position="145"/>
        <end position="158"/>
    </location>
</feature>
<comment type="caution">
    <text evidence="3">The sequence shown here is derived from an EMBL/GenBank/DDBJ whole genome shotgun (WGS) entry which is preliminary data.</text>
</comment>
<protein>
    <recommendedName>
        <fullName evidence="2">PRC-barrel domain-containing protein</fullName>
    </recommendedName>
</protein>
<dbReference type="RefSeq" id="WP_053369543.1">
    <property type="nucleotide sequence ID" value="NZ_KQ435288.1"/>
</dbReference>
<dbReference type="GO" id="GO:0030077">
    <property type="term" value="C:plasma membrane light-harvesting complex"/>
    <property type="evidence" value="ECO:0007669"/>
    <property type="project" value="InterPro"/>
</dbReference>
<evidence type="ECO:0000256" key="1">
    <source>
        <dbReference type="SAM" id="MobiDB-lite"/>
    </source>
</evidence>
<feature type="compositionally biased region" description="Polar residues" evidence="1">
    <location>
        <begin position="205"/>
        <end position="216"/>
    </location>
</feature>
<feature type="domain" description="PRC-barrel" evidence="2">
    <location>
        <begin position="12"/>
        <end position="76"/>
    </location>
</feature>
<organism evidence="3 4">
    <name type="scientific">Cellulosimicrobium cellulans F16</name>
    <dbReference type="NCBI Taxonomy" id="1350482"/>
    <lineage>
        <taxon>Bacteria</taxon>
        <taxon>Bacillati</taxon>
        <taxon>Actinomycetota</taxon>
        <taxon>Actinomycetes</taxon>
        <taxon>Micrococcales</taxon>
        <taxon>Promicromonosporaceae</taxon>
        <taxon>Cellulosimicrobium</taxon>
    </lineage>
</organism>
<feature type="region of interest" description="Disordered" evidence="1">
    <location>
        <begin position="186"/>
        <end position="224"/>
    </location>
</feature>
<proteinExistence type="predicted"/>
<sequence>MISTDQIERLLSGGTVVSQAGEKVGKVGQVFLDDHSGEPEWVTVKTGLFGTAESFVPLADADVQGDEIRVPYTKDTVKGAPRVDDSEGHLSLEEEAELYRYYGRRSTSADADPSHDESSRREGAASEGVASDGAAGDEGVVGRHAAGPPTDDAAAAPGGPRPAPGAAPGDTYRLRRYVVTEYIAEAVPADAVPPAPEPREASATGDASTGEASTGDASREEHRP</sequence>